<accession>A0ABV3FJY2</accession>
<evidence type="ECO:0000313" key="1">
    <source>
        <dbReference type="EMBL" id="MEV0367987.1"/>
    </source>
</evidence>
<proteinExistence type="predicted"/>
<organism evidence="1 2">
    <name type="scientific">Nocardia fusca</name>
    <dbReference type="NCBI Taxonomy" id="941183"/>
    <lineage>
        <taxon>Bacteria</taxon>
        <taxon>Bacillati</taxon>
        <taxon>Actinomycetota</taxon>
        <taxon>Actinomycetes</taxon>
        <taxon>Mycobacteriales</taxon>
        <taxon>Nocardiaceae</taxon>
        <taxon>Nocardia</taxon>
    </lineage>
</organism>
<sequence>MVDRTADVKPAVHLPCGYVPSGRRVRAVCSCGFTTTPRASEARALAALLDDHGWTPPICVTCGHDHQGYPGRDWEALRARDIQILTDPATGGTFLVCRDLPQSCRGGSAQRQLHLDRAAFNAFGLELPSRLRVIEGEA</sequence>
<dbReference type="RefSeq" id="WP_357988351.1">
    <property type="nucleotide sequence ID" value="NZ_JBFAIH010000045.1"/>
</dbReference>
<evidence type="ECO:0000313" key="2">
    <source>
        <dbReference type="Proteomes" id="UP001551658"/>
    </source>
</evidence>
<evidence type="ECO:0008006" key="3">
    <source>
        <dbReference type="Google" id="ProtNLM"/>
    </source>
</evidence>
<comment type="caution">
    <text evidence="1">The sequence shown here is derived from an EMBL/GenBank/DDBJ whole genome shotgun (WGS) entry which is preliminary data.</text>
</comment>
<name>A0ABV3FJY2_9NOCA</name>
<gene>
    <name evidence="1" type="ORF">AB0H72_35420</name>
</gene>
<dbReference type="Proteomes" id="UP001551658">
    <property type="component" value="Unassembled WGS sequence"/>
</dbReference>
<protein>
    <recommendedName>
        <fullName evidence="3">Metal-binding protein</fullName>
    </recommendedName>
</protein>
<keyword evidence="2" id="KW-1185">Reference proteome</keyword>
<reference evidence="1 2" key="1">
    <citation type="submission" date="2024-06" db="EMBL/GenBank/DDBJ databases">
        <title>The Natural Products Discovery Center: Release of the First 8490 Sequenced Strains for Exploring Actinobacteria Biosynthetic Diversity.</title>
        <authorList>
            <person name="Kalkreuter E."/>
            <person name="Kautsar S.A."/>
            <person name="Yang D."/>
            <person name="Bader C.D."/>
            <person name="Teijaro C.N."/>
            <person name="Fluegel L."/>
            <person name="Davis C.M."/>
            <person name="Simpson J.R."/>
            <person name="Lauterbach L."/>
            <person name="Steele A.D."/>
            <person name="Gui C."/>
            <person name="Meng S."/>
            <person name="Li G."/>
            <person name="Viehrig K."/>
            <person name="Ye F."/>
            <person name="Su P."/>
            <person name="Kiefer A.F."/>
            <person name="Nichols A."/>
            <person name="Cepeda A.J."/>
            <person name="Yan W."/>
            <person name="Fan B."/>
            <person name="Jiang Y."/>
            <person name="Adhikari A."/>
            <person name="Zheng C.-J."/>
            <person name="Schuster L."/>
            <person name="Cowan T.M."/>
            <person name="Smanski M.J."/>
            <person name="Chevrette M.G."/>
            <person name="De Carvalho L.P.S."/>
            <person name="Shen B."/>
        </authorList>
    </citation>
    <scope>NUCLEOTIDE SEQUENCE [LARGE SCALE GENOMIC DNA]</scope>
    <source>
        <strain evidence="1 2">NPDC050671</strain>
    </source>
</reference>
<dbReference type="EMBL" id="JBFAIH010000045">
    <property type="protein sequence ID" value="MEV0367987.1"/>
    <property type="molecule type" value="Genomic_DNA"/>
</dbReference>